<dbReference type="PANTHER" id="PTHR23314:SF0">
    <property type="entry name" value="SPERM-ASSOCIATED ANTIGEN 6"/>
    <property type="match status" value="1"/>
</dbReference>
<keyword evidence="17" id="KW-1185">Reference proteome</keyword>
<comment type="subunit">
    <text evidence="12">Interacts with SPAG16 and SPAG17.</text>
</comment>
<dbReference type="InterPro" id="IPR016024">
    <property type="entry name" value="ARM-type_fold"/>
</dbReference>
<dbReference type="GO" id="GO:0003341">
    <property type="term" value="P:cilium movement"/>
    <property type="evidence" value="ECO:0007669"/>
    <property type="project" value="TreeGrafter"/>
</dbReference>
<keyword evidence="8" id="KW-0969">Cilium</keyword>
<evidence type="ECO:0000256" key="13">
    <source>
        <dbReference type="ARBA" id="ARBA00074796"/>
    </source>
</evidence>
<evidence type="ECO:0000256" key="6">
    <source>
        <dbReference type="ARBA" id="ARBA00022794"/>
    </source>
</evidence>
<dbReference type="InterPro" id="IPR000225">
    <property type="entry name" value="Armadillo"/>
</dbReference>
<feature type="region of interest" description="Disordered" evidence="15">
    <location>
        <begin position="108"/>
        <end position="141"/>
    </location>
</feature>
<dbReference type="FunFam" id="1.25.10.10:FF:000196">
    <property type="entry name" value="Sperm associated antigen 6"/>
    <property type="match status" value="1"/>
</dbReference>
<evidence type="ECO:0000256" key="15">
    <source>
        <dbReference type="SAM" id="MobiDB-lite"/>
    </source>
</evidence>
<dbReference type="InterPro" id="IPR011989">
    <property type="entry name" value="ARM-like"/>
</dbReference>
<accession>E9AIJ7</accession>
<dbReference type="GO" id="GO:0097228">
    <property type="term" value="C:sperm principal piece"/>
    <property type="evidence" value="ECO:0007669"/>
    <property type="project" value="UniProtKB-ARBA"/>
</dbReference>
<dbReference type="STRING" id="5660.E9AIJ7"/>
<evidence type="ECO:0000256" key="14">
    <source>
        <dbReference type="ARBA" id="ARBA00083576"/>
    </source>
</evidence>
<gene>
    <name evidence="16" type="ORF">LBRM_20_5640</name>
</gene>
<dbReference type="GO" id="GO:0005930">
    <property type="term" value="C:axoneme"/>
    <property type="evidence" value="ECO:0007669"/>
    <property type="project" value="UniProtKB-SubCell"/>
</dbReference>
<dbReference type="Proteomes" id="UP000007258">
    <property type="component" value="Chromosome 20"/>
</dbReference>
<dbReference type="Pfam" id="PF00514">
    <property type="entry name" value="Arm"/>
    <property type="match status" value="3"/>
</dbReference>
<evidence type="ECO:0000313" key="16">
    <source>
        <dbReference type="EMBL" id="CBZ14641.1"/>
    </source>
</evidence>
<evidence type="ECO:0000313" key="17">
    <source>
        <dbReference type="Proteomes" id="UP000007258"/>
    </source>
</evidence>
<dbReference type="EMBL" id="FR798995">
    <property type="protein sequence ID" value="CBZ14641.1"/>
    <property type="molecule type" value="Genomic_DNA"/>
</dbReference>
<dbReference type="SMART" id="SM00185">
    <property type="entry name" value="ARM"/>
    <property type="match status" value="8"/>
</dbReference>
<evidence type="ECO:0000256" key="4">
    <source>
        <dbReference type="ARBA" id="ARBA00022701"/>
    </source>
</evidence>
<keyword evidence="3" id="KW-0963">Cytoplasm</keyword>
<evidence type="ECO:0000256" key="12">
    <source>
        <dbReference type="ARBA" id="ARBA00061986"/>
    </source>
</evidence>
<evidence type="ECO:0000256" key="5">
    <source>
        <dbReference type="ARBA" id="ARBA00022737"/>
    </source>
</evidence>
<reference evidence="16 17" key="2">
    <citation type="journal article" date="2011" name="Genome Res.">
        <title>Chromosome and gene copy number variation allow major structural change between species and strains of Leishmania.</title>
        <authorList>
            <person name="Rogers M.B."/>
            <person name="Hilley J.D."/>
            <person name="Dickens N.J."/>
            <person name="Wilkes J."/>
            <person name="Bates P.A."/>
            <person name="Depledge D.P."/>
            <person name="Harris D."/>
            <person name="Her Y."/>
            <person name="Herzyk P."/>
            <person name="Imamura H."/>
            <person name="Otto T.D."/>
            <person name="Sanders M."/>
            <person name="Seeger K."/>
            <person name="Dujardin J.C."/>
            <person name="Berriman M."/>
            <person name="Smith D.F."/>
            <person name="Hertz-Fowler C."/>
            <person name="Mottram J.C."/>
        </authorList>
    </citation>
    <scope>NUCLEOTIDE SEQUENCE [LARGE SCALE GENOMIC DNA]</scope>
    <source>
        <strain evidence="16 17">MHOM/BR/75/M2904</strain>
    </source>
</reference>
<keyword evidence="4" id="KW-0493">Microtubule</keyword>
<organism evidence="16 17">
    <name type="scientific">Leishmania braziliensis</name>
    <dbReference type="NCBI Taxonomy" id="5660"/>
    <lineage>
        <taxon>Eukaryota</taxon>
        <taxon>Discoba</taxon>
        <taxon>Euglenozoa</taxon>
        <taxon>Kinetoplastea</taxon>
        <taxon>Metakinetoplastina</taxon>
        <taxon>Trypanosomatida</taxon>
        <taxon>Trypanosomatidae</taxon>
        <taxon>Leishmaniinae</taxon>
        <taxon>Leishmania</taxon>
        <taxon>Leishmania braziliensis species complex</taxon>
    </lineage>
</organism>
<dbReference type="GO" id="GO:0005874">
    <property type="term" value="C:microtubule"/>
    <property type="evidence" value="ECO:0007669"/>
    <property type="project" value="UniProtKB-KW"/>
</dbReference>
<name>E9AIJ7_LEIBR</name>
<dbReference type="GeneID" id="12983383"/>
<evidence type="ECO:0000256" key="10">
    <source>
        <dbReference type="ARBA" id="ARBA00023273"/>
    </source>
</evidence>
<dbReference type="RefSeq" id="XP_003723113.1">
    <property type="nucleotide sequence ID" value="XM_003723065.1"/>
</dbReference>
<proteinExistence type="predicted"/>
<dbReference type="VEuPathDB" id="TriTrypDB:LbrM.20.5640"/>
<keyword evidence="5" id="KW-0677">Repeat</keyword>
<keyword evidence="9" id="KW-0206">Cytoskeleton</keyword>
<comment type="function">
    <text evidence="11">Important for structural integrity of the central apparatus in the sperm tail and for flagellar motility.</text>
</comment>
<dbReference type="AlphaFoldDB" id="E9AIJ7"/>
<evidence type="ECO:0000256" key="2">
    <source>
        <dbReference type="ARBA" id="ARBA00004430"/>
    </source>
</evidence>
<dbReference type="GO" id="GO:0030030">
    <property type="term" value="P:cell projection organization"/>
    <property type="evidence" value="ECO:0007669"/>
    <property type="project" value="UniProtKB-KW"/>
</dbReference>
<evidence type="ECO:0000256" key="9">
    <source>
        <dbReference type="ARBA" id="ARBA00023212"/>
    </source>
</evidence>
<dbReference type="KEGG" id="lbz:LBRM_20_5640"/>
<comment type="subcellular location">
    <subcellularLocation>
        <location evidence="1">Cell projection</location>
        <location evidence="1">Cilium</location>
        <location evidence="1">Flagellum</location>
    </subcellularLocation>
    <subcellularLocation>
        <location evidence="2">Cytoplasm</location>
        <location evidence="2">Cytoskeleton</location>
        <location evidence="2">Cilium axoneme</location>
    </subcellularLocation>
</comment>
<evidence type="ECO:0000256" key="8">
    <source>
        <dbReference type="ARBA" id="ARBA00023069"/>
    </source>
</evidence>
<evidence type="ECO:0000256" key="11">
    <source>
        <dbReference type="ARBA" id="ARBA00057769"/>
    </source>
</evidence>
<dbReference type="Gene3D" id="1.25.10.10">
    <property type="entry name" value="Leucine-rich Repeat Variant"/>
    <property type="match status" value="2"/>
</dbReference>
<protein>
    <recommendedName>
        <fullName evidence="13">Sperm-associated antigen 6</fullName>
    </recommendedName>
    <alternativeName>
        <fullName evidence="14">Protein PF16 homolog</fullName>
    </alternativeName>
</protein>
<evidence type="ECO:0000256" key="1">
    <source>
        <dbReference type="ARBA" id="ARBA00004230"/>
    </source>
</evidence>
<evidence type="ECO:0000256" key="3">
    <source>
        <dbReference type="ARBA" id="ARBA00022490"/>
    </source>
</evidence>
<keyword evidence="6" id="KW-0970">Cilium biogenesis/degradation</keyword>
<keyword evidence="10" id="KW-0966">Cell projection</keyword>
<evidence type="ECO:0000256" key="7">
    <source>
        <dbReference type="ARBA" id="ARBA00022846"/>
    </source>
</evidence>
<keyword evidence="7" id="KW-0282">Flagellum</keyword>
<dbReference type="PANTHER" id="PTHR23314">
    <property type="entry name" value="SPERM-ASSOCIATED ANTIGEN 6 ARMADILLO REPEAT-CONTAINING"/>
    <property type="match status" value="1"/>
</dbReference>
<reference evidence="16 17" key="1">
    <citation type="journal article" date="2007" name="Nat. Genet.">
        <title>Comparative genomic analysis of three Leishmania species that cause diverse human disease.</title>
        <authorList>
            <person name="Peacock C.S."/>
            <person name="Seeger K."/>
            <person name="Harris D."/>
            <person name="Murphy L."/>
            <person name="Ruiz J.C."/>
            <person name="Quail M.A."/>
            <person name="Peters N."/>
            <person name="Adlem E."/>
            <person name="Tivey A."/>
            <person name="Aslett M."/>
            <person name="Kerhornou A."/>
            <person name="Ivens A."/>
            <person name="Fraser A."/>
            <person name="Rajandream M.A."/>
            <person name="Carver T."/>
            <person name="Norbertczak H."/>
            <person name="Chillingworth T."/>
            <person name="Hance Z."/>
            <person name="Jagels K."/>
            <person name="Moule S."/>
            <person name="Ormond D."/>
            <person name="Rutter S."/>
            <person name="Squares R."/>
            <person name="Whitehead S."/>
            <person name="Rabbinowitsch E."/>
            <person name="Arrowsmith C."/>
            <person name="White B."/>
            <person name="Thurston S."/>
            <person name="Bringaud F."/>
            <person name="Baldauf S.L."/>
            <person name="Faulconbridge A."/>
            <person name="Jeffares D."/>
            <person name="Depledge D.P."/>
            <person name="Oyola S.O."/>
            <person name="Hilley J.D."/>
            <person name="Brito L.O."/>
            <person name="Tosi L.R."/>
            <person name="Barrell B."/>
            <person name="Cruz A.K."/>
            <person name="Mottram J.C."/>
            <person name="Smith D.F."/>
            <person name="Berriman M."/>
        </authorList>
    </citation>
    <scope>NUCLEOTIDE SEQUENCE [LARGE SCALE GENOMIC DNA]</scope>
    <source>
        <strain evidence="16 17">MHOM/BR/75/M2904</strain>
    </source>
</reference>
<dbReference type="InParanoid" id="E9AIJ7"/>
<dbReference type="GO" id="GO:0008017">
    <property type="term" value="F:microtubule binding"/>
    <property type="evidence" value="ECO:0007669"/>
    <property type="project" value="TreeGrafter"/>
</dbReference>
<sequence>MTTFRSPGHSHTDAGQFALHHDKANTAITEKQHEIPQLLRVCFSVEWRLRFNEHAPPPPSLSPFCVPPHVFPFLPLPPIHTYHRAARCLSPPPADVVVIEAPVLTQHTCTHAPPSPTHRDPRIDATRLPSSPPPPPLSSLQQQMSNRVILQTFDEYQKARVRFVQTIADLASKPANIEALQQAGVMQLLRPLLLDSVPSVQQSAALAIGRLANSSEEMAENVVSGDVLTQLVYSLGDQNRFYKKSAAFVLRSVARHSPQLAQAVADSQAVVALVGCLEEFDPTVKESAAWALGYVARHNADLAQEVVDKGAVPPLVLCVQEPELSLKRVAASTLSDIAKHSPELAQSIVDQDAITHLAPLITSSDAKLKRQVCQCLAQIAKHSVELAELVVEGEIFPKIFLLLADSDEVVQRNAATCIREIAKHTPELAQLVVNAGGVGALVEYTSTTRGSTRLPGVMTLGYLSAFSETLALAVIVAHGIVPLADTLEKESEDHIRAAAAWSLGQLGRHSADHAKAVADRNVLPRLLDAYLNPGSSDDLQTKSKRALKAIIQHCVYLPALEPLLHPDAPQDVLKYVCGQYAKVLPTDVAAKREFVANRGLATIQRIKAEPGSSLAESIQIINSCFPPEIVEYYSPEYAQTFIEKIENYHVQQH</sequence>
<dbReference type="FunFam" id="1.25.10.10:FF:000129">
    <property type="entry name" value="sperm-associated antigen 6 isoform X1"/>
    <property type="match status" value="1"/>
</dbReference>
<dbReference type="SUPFAM" id="SSF48371">
    <property type="entry name" value="ARM repeat"/>
    <property type="match status" value="1"/>
</dbReference>